<dbReference type="SMART" id="SM00388">
    <property type="entry name" value="HisKA"/>
    <property type="match status" value="1"/>
</dbReference>
<dbReference type="EMBL" id="VFSV01000003">
    <property type="protein sequence ID" value="TRD22959.1"/>
    <property type="molecule type" value="Genomic_DNA"/>
</dbReference>
<keyword evidence="13" id="KW-0902">Two-component regulatory system</keyword>
<dbReference type="Proteomes" id="UP000318590">
    <property type="component" value="Unassembled WGS sequence"/>
</dbReference>
<dbReference type="RefSeq" id="WP_142833149.1">
    <property type="nucleotide sequence ID" value="NZ_VFSV01000003.1"/>
</dbReference>
<evidence type="ECO:0000256" key="7">
    <source>
        <dbReference type="ARBA" id="ARBA00022679"/>
    </source>
</evidence>
<dbReference type="InterPro" id="IPR003661">
    <property type="entry name" value="HisK_dim/P_dom"/>
</dbReference>
<evidence type="ECO:0000256" key="3">
    <source>
        <dbReference type="ARBA" id="ARBA00012438"/>
    </source>
</evidence>
<dbReference type="Pfam" id="PF02518">
    <property type="entry name" value="HATPase_c"/>
    <property type="match status" value="1"/>
</dbReference>
<dbReference type="Pfam" id="PF00512">
    <property type="entry name" value="HisKA"/>
    <property type="match status" value="1"/>
</dbReference>
<dbReference type="Gene3D" id="3.30.565.10">
    <property type="entry name" value="Histidine kinase-like ATPase, C-terminal domain"/>
    <property type="match status" value="1"/>
</dbReference>
<keyword evidence="10" id="KW-0418">Kinase</keyword>
<evidence type="ECO:0000256" key="14">
    <source>
        <dbReference type="ARBA" id="ARBA00023136"/>
    </source>
</evidence>
<evidence type="ECO:0000256" key="11">
    <source>
        <dbReference type="ARBA" id="ARBA00022840"/>
    </source>
</evidence>
<name>A0A547Q999_9RHOB</name>
<keyword evidence="12 15" id="KW-1133">Transmembrane helix</keyword>
<dbReference type="SUPFAM" id="SSF47384">
    <property type="entry name" value="Homodimeric domain of signal transducing histidine kinase"/>
    <property type="match status" value="1"/>
</dbReference>
<dbReference type="PROSITE" id="PS50885">
    <property type="entry name" value="HAMP"/>
    <property type="match status" value="1"/>
</dbReference>
<dbReference type="InterPro" id="IPR005467">
    <property type="entry name" value="His_kinase_dom"/>
</dbReference>
<dbReference type="PRINTS" id="PR00344">
    <property type="entry name" value="BCTRLSENSOR"/>
</dbReference>
<evidence type="ECO:0000256" key="10">
    <source>
        <dbReference type="ARBA" id="ARBA00022777"/>
    </source>
</evidence>
<evidence type="ECO:0000313" key="19">
    <source>
        <dbReference type="Proteomes" id="UP000318590"/>
    </source>
</evidence>
<evidence type="ECO:0000256" key="2">
    <source>
        <dbReference type="ARBA" id="ARBA00004429"/>
    </source>
</evidence>
<dbReference type="PANTHER" id="PTHR44936">
    <property type="entry name" value="SENSOR PROTEIN CREC"/>
    <property type="match status" value="1"/>
</dbReference>
<dbReference type="EC" id="2.7.13.3" evidence="3"/>
<keyword evidence="5" id="KW-0997">Cell inner membrane</keyword>
<dbReference type="GO" id="GO:0005886">
    <property type="term" value="C:plasma membrane"/>
    <property type="evidence" value="ECO:0007669"/>
    <property type="project" value="UniProtKB-SubCell"/>
</dbReference>
<keyword evidence="19" id="KW-1185">Reference proteome</keyword>
<dbReference type="InterPro" id="IPR036890">
    <property type="entry name" value="HATPase_C_sf"/>
</dbReference>
<keyword evidence="4" id="KW-1003">Cell membrane</keyword>
<keyword evidence="14 15" id="KW-0472">Membrane</keyword>
<evidence type="ECO:0000259" key="16">
    <source>
        <dbReference type="PROSITE" id="PS50109"/>
    </source>
</evidence>
<dbReference type="GO" id="GO:0005524">
    <property type="term" value="F:ATP binding"/>
    <property type="evidence" value="ECO:0007669"/>
    <property type="project" value="UniProtKB-KW"/>
</dbReference>
<evidence type="ECO:0000259" key="17">
    <source>
        <dbReference type="PROSITE" id="PS50885"/>
    </source>
</evidence>
<dbReference type="PANTHER" id="PTHR44936:SF5">
    <property type="entry name" value="SENSOR HISTIDINE KINASE ENVZ"/>
    <property type="match status" value="1"/>
</dbReference>
<evidence type="ECO:0000256" key="9">
    <source>
        <dbReference type="ARBA" id="ARBA00022741"/>
    </source>
</evidence>
<dbReference type="SMART" id="SM00387">
    <property type="entry name" value="HATPase_c"/>
    <property type="match status" value="1"/>
</dbReference>
<dbReference type="PROSITE" id="PS50109">
    <property type="entry name" value="HIS_KIN"/>
    <property type="match status" value="1"/>
</dbReference>
<keyword evidence="9" id="KW-0547">Nucleotide-binding</keyword>
<proteinExistence type="predicted"/>
<feature type="domain" description="Histidine kinase" evidence="16">
    <location>
        <begin position="241"/>
        <end position="439"/>
    </location>
</feature>
<dbReference type="InterPro" id="IPR050980">
    <property type="entry name" value="2C_sensor_his_kinase"/>
</dbReference>
<dbReference type="AlphaFoldDB" id="A0A547Q999"/>
<keyword evidence="8 15" id="KW-0812">Transmembrane</keyword>
<evidence type="ECO:0000256" key="8">
    <source>
        <dbReference type="ARBA" id="ARBA00022692"/>
    </source>
</evidence>
<gene>
    <name evidence="18" type="ORF">FEV53_01995</name>
</gene>
<reference evidence="18 19" key="1">
    <citation type="submission" date="2019-06" db="EMBL/GenBank/DDBJ databases">
        <title>Paenimaribius caenipelagi gen. nov., sp. nov., isolated from a tidal flat.</title>
        <authorList>
            <person name="Yoon J.-H."/>
        </authorList>
    </citation>
    <scope>NUCLEOTIDE SEQUENCE [LARGE SCALE GENOMIC DNA]</scope>
    <source>
        <strain evidence="18 19">JBTF-M29</strain>
    </source>
</reference>
<comment type="subcellular location">
    <subcellularLocation>
        <location evidence="2">Cell inner membrane</location>
        <topology evidence="2">Multi-pass membrane protein</topology>
    </subcellularLocation>
</comment>
<dbReference type="Gene3D" id="1.10.287.130">
    <property type="match status" value="1"/>
</dbReference>
<feature type="transmembrane region" description="Helical" evidence="15">
    <location>
        <begin position="14"/>
        <end position="38"/>
    </location>
</feature>
<evidence type="ECO:0000313" key="18">
    <source>
        <dbReference type="EMBL" id="TRD22959.1"/>
    </source>
</evidence>
<keyword evidence="11" id="KW-0067">ATP-binding</keyword>
<keyword evidence="6" id="KW-0597">Phosphoprotein</keyword>
<dbReference type="InterPro" id="IPR036097">
    <property type="entry name" value="HisK_dim/P_sf"/>
</dbReference>
<evidence type="ECO:0000256" key="13">
    <source>
        <dbReference type="ARBA" id="ARBA00023012"/>
    </source>
</evidence>
<feature type="domain" description="HAMP" evidence="17">
    <location>
        <begin position="182"/>
        <end position="233"/>
    </location>
</feature>
<evidence type="ECO:0000256" key="12">
    <source>
        <dbReference type="ARBA" id="ARBA00022989"/>
    </source>
</evidence>
<dbReference type="CDD" id="cd00082">
    <property type="entry name" value="HisKA"/>
    <property type="match status" value="1"/>
</dbReference>
<dbReference type="OrthoDB" id="9804645at2"/>
<comment type="catalytic activity">
    <reaction evidence="1">
        <text>ATP + protein L-histidine = ADP + protein N-phospho-L-histidine.</text>
        <dbReference type="EC" id="2.7.13.3"/>
    </reaction>
</comment>
<comment type="caution">
    <text evidence="18">The sequence shown here is derived from an EMBL/GenBank/DDBJ whole genome shotgun (WGS) entry which is preliminary data.</text>
</comment>
<keyword evidence="7" id="KW-0808">Transferase</keyword>
<organism evidence="18 19">
    <name type="scientific">Palleronia caenipelagi</name>
    <dbReference type="NCBI Taxonomy" id="2489174"/>
    <lineage>
        <taxon>Bacteria</taxon>
        <taxon>Pseudomonadati</taxon>
        <taxon>Pseudomonadota</taxon>
        <taxon>Alphaproteobacteria</taxon>
        <taxon>Rhodobacterales</taxon>
        <taxon>Roseobacteraceae</taxon>
        <taxon>Palleronia</taxon>
    </lineage>
</organism>
<dbReference type="InterPro" id="IPR003660">
    <property type="entry name" value="HAMP_dom"/>
</dbReference>
<dbReference type="SUPFAM" id="SSF55874">
    <property type="entry name" value="ATPase domain of HSP90 chaperone/DNA topoisomerase II/histidine kinase"/>
    <property type="match status" value="1"/>
</dbReference>
<evidence type="ECO:0000256" key="5">
    <source>
        <dbReference type="ARBA" id="ARBA00022519"/>
    </source>
</evidence>
<accession>A0A547Q999</accession>
<dbReference type="InterPro" id="IPR003594">
    <property type="entry name" value="HATPase_dom"/>
</dbReference>
<evidence type="ECO:0000256" key="6">
    <source>
        <dbReference type="ARBA" id="ARBA00022553"/>
    </source>
</evidence>
<protein>
    <recommendedName>
        <fullName evidence="3">histidine kinase</fullName>
        <ecNumber evidence="3">2.7.13.3</ecNumber>
    </recommendedName>
</protein>
<dbReference type="GO" id="GO:0000155">
    <property type="term" value="F:phosphorelay sensor kinase activity"/>
    <property type="evidence" value="ECO:0007669"/>
    <property type="project" value="InterPro"/>
</dbReference>
<evidence type="ECO:0000256" key="15">
    <source>
        <dbReference type="SAM" id="Phobius"/>
    </source>
</evidence>
<feature type="transmembrane region" description="Helical" evidence="15">
    <location>
        <begin position="162"/>
        <end position="181"/>
    </location>
</feature>
<sequence length="439" mass="48216">MSLSWLKTYMPRSLYWRGALILLLPVVVLLVVVSVVFIQRLFEDVTVQMTHNVGLEVRHMLEQVDTAPSLETALPLSQDLADAFDMNAALPDPAPVSGETRAFYDISGRMIWPTLRDEIAALQGVDLVQDDGKAELTLTTRHGPLRLEIDRDRISAKNPHQLLVIMGLTALLISLVSFLFLRNQLRPIARLAEAATAFGRGRAVVYRPSGSTEVRNAGKAFLDMRNRIERQIEQRTTMLSGVSHDLRTPLARLNLGLEMSDDPEAPAMRQDVAEMRRMLDAFLDFARDGALDDPEPVRADEICQQLLEKAVRSGMAVEAGRIDPCPPVDLRPLAVSRAVENLLVNATRYGTRARLSLIRSSGSLSFVVEDDGPGIPKADRVTAMRAFTRLDSSRNQNQGAGVGLGLAIALDVARQHGGALVLDESQDLGGLQARLVLPI</sequence>
<evidence type="ECO:0000256" key="1">
    <source>
        <dbReference type="ARBA" id="ARBA00000085"/>
    </source>
</evidence>
<evidence type="ECO:0000256" key="4">
    <source>
        <dbReference type="ARBA" id="ARBA00022475"/>
    </source>
</evidence>
<dbReference type="InterPro" id="IPR004358">
    <property type="entry name" value="Sig_transdc_His_kin-like_C"/>
</dbReference>